<dbReference type="AlphaFoldDB" id="A0A5D9CR07"/>
<dbReference type="InterPro" id="IPR014347">
    <property type="entry name" value="Tautomerase/MIF_sf"/>
</dbReference>
<evidence type="ECO:0000313" key="1">
    <source>
        <dbReference type="EMBL" id="TZG32625.1"/>
    </source>
</evidence>
<dbReference type="PANTHER" id="PTHR35530:SF2">
    <property type="entry name" value="BSL4019 PROTEIN"/>
    <property type="match status" value="1"/>
</dbReference>
<name>A0A5D9CR07_HALER</name>
<organism evidence="1 2">
    <name type="scientific">Halomonas eurihalina</name>
    <dbReference type="NCBI Taxonomy" id="42566"/>
    <lineage>
        <taxon>Bacteria</taxon>
        <taxon>Pseudomonadati</taxon>
        <taxon>Pseudomonadota</taxon>
        <taxon>Gammaproteobacteria</taxon>
        <taxon>Oceanospirillales</taxon>
        <taxon>Halomonadaceae</taxon>
        <taxon>Halomonas</taxon>
    </lineage>
</organism>
<dbReference type="SUPFAM" id="SSF55331">
    <property type="entry name" value="Tautomerase/MIF"/>
    <property type="match status" value="1"/>
</dbReference>
<dbReference type="OrthoDB" id="8561934at2"/>
<proteinExistence type="predicted"/>
<protein>
    <submittedName>
        <fullName evidence="1">4-oxalocrotonate tautomerase</fullName>
    </submittedName>
</protein>
<reference evidence="1 2" key="1">
    <citation type="submission" date="2019-08" db="EMBL/GenBank/DDBJ databases">
        <title>Draft Genome Sequence of Halomonas eurihalina Isolated from Preserved Hide-surface.</title>
        <authorList>
            <person name="Hussain S.A."/>
            <person name="Xu A."/>
            <person name="Sarker M."/>
            <person name="Sommers C."/>
        </authorList>
    </citation>
    <scope>NUCLEOTIDE SEQUENCE [LARGE SCALE GENOMIC DNA]</scope>
    <source>
        <strain evidence="1 2">MS1</strain>
    </source>
</reference>
<sequence>MPRITLTIAGQPDDGLTRKAASELARLTGSVLGKALDATLVMIDYFPKERWFIAGQPLTDWGRNGFCLEVTLTEGTNTRQEKADYHRQAFELLADLIGNVHPHSNIHVLDCRGDAYGYGGVTQEYRYQHPRHLNEGDS</sequence>
<dbReference type="EMBL" id="VTPU01000020">
    <property type="protein sequence ID" value="TZG32625.1"/>
    <property type="molecule type" value="Genomic_DNA"/>
</dbReference>
<dbReference type="Gene3D" id="3.30.429.10">
    <property type="entry name" value="Macrophage Migration Inhibitory Factor"/>
    <property type="match status" value="2"/>
</dbReference>
<dbReference type="RefSeq" id="WP_149323309.1">
    <property type="nucleotide sequence ID" value="NZ_JARWAH010000002.1"/>
</dbReference>
<accession>A0A5D9CR07</accession>
<dbReference type="Proteomes" id="UP000324260">
    <property type="component" value="Unassembled WGS sequence"/>
</dbReference>
<gene>
    <name evidence="1" type="ORF">FZZ93_16040</name>
</gene>
<evidence type="ECO:0000313" key="2">
    <source>
        <dbReference type="Proteomes" id="UP000324260"/>
    </source>
</evidence>
<keyword evidence="2" id="KW-1185">Reference proteome</keyword>
<comment type="caution">
    <text evidence="1">The sequence shown here is derived from an EMBL/GenBank/DDBJ whole genome shotgun (WGS) entry which is preliminary data.</text>
</comment>
<dbReference type="PANTHER" id="PTHR35530">
    <property type="entry name" value="TAUTOMERASE-RELATED"/>
    <property type="match status" value="1"/>
</dbReference>